<gene>
    <name evidence="6" type="ORF">Ahy_A01g002121</name>
</gene>
<accession>A0A445EQ48</accession>
<dbReference type="InterPro" id="IPR038765">
    <property type="entry name" value="Papain-like_cys_pep_sf"/>
</dbReference>
<sequence length="734" mass="84680">MGKKKLVERRCSPYYVSNLFSHFEEHNENRKLAEIEAIGFGFLRRIPLWHVKQSIMLPLVRAYHVDSNTLRVDAGDIHVTTELIGKVLGIPSRGDGITELNKENASHGALKRQFQKKITTQLHDFVYGYQMDTEEQRMDFRRHFILVVLKMFLCPTSQQTISPWHIPPILDVSNPRRFHWPHSILKWLQDAIQKFQNAKRETCGRCMFILLILYFQQLKYAPLDECQTPEPWVAEWTASELDNKASQVISQVDHLVSTLFHNEHTGLHRVQSQKSCYLFDHYSMLARRAAQTNGPRWTQNKGDLPGAGPYFCNHMKMRRSLLIYRLHHRNVSLALGGSCTFTEANPSKETKQQVHQRLSRKAKGTPLIVPDSDDEENEPLVRRKSRLFYEKVSALEDFQAETKENVNNERGIEDHHGPSESPPRTPSSALVQLPNEFDVSIMQCPEFKEMLANVEQGRNIRPVVMEPLQTVMPKTPRYHTPSPGKPSFSLGLTQWEKTPIPSPARSIHPRLRNFKIGEKKEKQILAWIRNSYLEKEEHLAAFEGRKHLVLCRKDLWTLKTRAWISSMETITRGHNLKSFKDGANPMYVGFRPSFGEDNRFFDKVQAATRTWGRLIEDMARVAIPAYVRTTNGPSHSYVAVQKQPNNYDCGIFVIKFMETWTDGCKFDEWDEDMLRESRSELMLDIVCGPHNTLVDKVLTILEDKANPEVKSPFMAPSTRTLTRRAEGLPKCGKG</sequence>
<dbReference type="Proteomes" id="UP000289738">
    <property type="component" value="Chromosome A01"/>
</dbReference>
<evidence type="ECO:0000313" key="7">
    <source>
        <dbReference type="Proteomes" id="UP000289738"/>
    </source>
</evidence>
<dbReference type="Pfam" id="PF02902">
    <property type="entry name" value="Peptidase_C48"/>
    <property type="match status" value="1"/>
</dbReference>
<name>A0A445EQ48_ARAHY</name>
<feature type="region of interest" description="Disordered" evidence="4">
    <location>
        <begin position="399"/>
        <end position="429"/>
    </location>
</feature>
<dbReference type="SUPFAM" id="SSF54001">
    <property type="entry name" value="Cysteine proteinases"/>
    <property type="match status" value="1"/>
</dbReference>
<comment type="caution">
    <text evidence="6">The sequence shown here is derived from an EMBL/GenBank/DDBJ whole genome shotgun (WGS) entry which is preliminary data.</text>
</comment>
<evidence type="ECO:0000256" key="4">
    <source>
        <dbReference type="SAM" id="MobiDB-lite"/>
    </source>
</evidence>
<dbReference type="GO" id="GO:0008234">
    <property type="term" value="F:cysteine-type peptidase activity"/>
    <property type="evidence" value="ECO:0007669"/>
    <property type="project" value="InterPro"/>
</dbReference>
<keyword evidence="3" id="KW-0378">Hydrolase</keyword>
<organism evidence="6 7">
    <name type="scientific">Arachis hypogaea</name>
    <name type="common">Peanut</name>
    <dbReference type="NCBI Taxonomy" id="3818"/>
    <lineage>
        <taxon>Eukaryota</taxon>
        <taxon>Viridiplantae</taxon>
        <taxon>Streptophyta</taxon>
        <taxon>Embryophyta</taxon>
        <taxon>Tracheophyta</taxon>
        <taxon>Spermatophyta</taxon>
        <taxon>Magnoliopsida</taxon>
        <taxon>eudicotyledons</taxon>
        <taxon>Gunneridae</taxon>
        <taxon>Pentapetalae</taxon>
        <taxon>rosids</taxon>
        <taxon>fabids</taxon>
        <taxon>Fabales</taxon>
        <taxon>Fabaceae</taxon>
        <taxon>Papilionoideae</taxon>
        <taxon>50 kb inversion clade</taxon>
        <taxon>dalbergioids sensu lato</taxon>
        <taxon>Dalbergieae</taxon>
        <taxon>Pterocarpus clade</taxon>
        <taxon>Arachis</taxon>
    </lineage>
</organism>
<protein>
    <recommendedName>
        <fullName evidence="5">Ubiquitin-like protease family profile domain-containing protein</fullName>
    </recommendedName>
</protein>
<evidence type="ECO:0000259" key="5">
    <source>
        <dbReference type="Pfam" id="PF02902"/>
    </source>
</evidence>
<reference evidence="6 7" key="1">
    <citation type="submission" date="2019-01" db="EMBL/GenBank/DDBJ databases">
        <title>Sequencing of cultivated peanut Arachis hypogaea provides insights into genome evolution and oil improvement.</title>
        <authorList>
            <person name="Chen X."/>
        </authorList>
    </citation>
    <scope>NUCLEOTIDE SEQUENCE [LARGE SCALE GENOMIC DNA]</scope>
    <source>
        <strain evidence="7">cv. Fuhuasheng</strain>
        <tissue evidence="6">Leaves</tissue>
    </source>
</reference>
<proteinExistence type="inferred from homology"/>
<dbReference type="AlphaFoldDB" id="A0A445EQ48"/>
<dbReference type="InterPro" id="IPR003653">
    <property type="entry name" value="Peptidase_C48_C"/>
</dbReference>
<dbReference type="PANTHER" id="PTHR34835:SF82">
    <property type="entry name" value="OS01G0826651 PROTEIN"/>
    <property type="match status" value="1"/>
</dbReference>
<dbReference type="GO" id="GO:0006508">
    <property type="term" value="P:proteolysis"/>
    <property type="evidence" value="ECO:0007669"/>
    <property type="project" value="UniProtKB-KW"/>
</dbReference>
<evidence type="ECO:0000256" key="1">
    <source>
        <dbReference type="ARBA" id="ARBA00005234"/>
    </source>
</evidence>
<evidence type="ECO:0000313" key="6">
    <source>
        <dbReference type="EMBL" id="RYR77598.1"/>
    </source>
</evidence>
<keyword evidence="7" id="KW-1185">Reference proteome</keyword>
<feature type="compositionally biased region" description="Basic and acidic residues" evidence="4">
    <location>
        <begin position="400"/>
        <end position="418"/>
    </location>
</feature>
<feature type="domain" description="Ubiquitin-like protease family profile" evidence="5">
    <location>
        <begin position="639"/>
        <end position="668"/>
    </location>
</feature>
<evidence type="ECO:0000256" key="2">
    <source>
        <dbReference type="ARBA" id="ARBA00022670"/>
    </source>
</evidence>
<keyword evidence="2" id="KW-0645">Protease</keyword>
<evidence type="ECO:0000256" key="3">
    <source>
        <dbReference type="ARBA" id="ARBA00022801"/>
    </source>
</evidence>
<feature type="region of interest" description="Disordered" evidence="4">
    <location>
        <begin position="346"/>
        <end position="379"/>
    </location>
</feature>
<comment type="similarity">
    <text evidence="1">Belongs to the peptidase C48 family.</text>
</comment>
<dbReference type="Gene3D" id="3.40.395.10">
    <property type="entry name" value="Adenoviral Proteinase, Chain A"/>
    <property type="match status" value="1"/>
</dbReference>
<dbReference type="PANTHER" id="PTHR34835">
    <property type="entry name" value="OS07G0283600 PROTEIN-RELATED"/>
    <property type="match status" value="1"/>
</dbReference>
<dbReference type="EMBL" id="SDMP01000001">
    <property type="protein sequence ID" value="RYR77598.1"/>
    <property type="molecule type" value="Genomic_DNA"/>
</dbReference>